<gene>
    <name evidence="3" type="ORF">A3A13_03755</name>
</gene>
<dbReference type="InterPro" id="IPR008972">
    <property type="entry name" value="Cupredoxin"/>
</dbReference>
<feature type="compositionally biased region" description="Low complexity" evidence="1">
    <location>
        <begin position="32"/>
        <end position="52"/>
    </location>
</feature>
<dbReference type="EMBL" id="MGKJ01000013">
    <property type="protein sequence ID" value="OGN24265.1"/>
    <property type="molecule type" value="Genomic_DNA"/>
</dbReference>
<evidence type="ECO:0008006" key="5">
    <source>
        <dbReference type="Google" id="ProtNLM"/>
    </source>
</evidence>
<dbReference type="AlphaFoldDB" id="A0A1F8GFV2"/>
<reference evidence="3 4" key="1">
    <citation type="journal article" date="2016" name="Nat. Commun.">
        <title>Thousands of microbial genomes shed light on interconnected biogeochemical processes in an aquifer system.</title>
        <authorList>
            <person name="Anantharaman K."/>
            <person name="Brown C.T."/>
            <person name="Hug L.A."/>
            <person name="Sharon I."/>
            <person name="Castelle C.J."/>
            <person name="Probst A.J."/>
            <person name="Thomas B.C."/>
            <person name="Singh A."/>
            <person name="Wilkins M.J."/>
            <person name="Karaoz U."/>
            <person name="Brodie E.L."/>
            <person name="Williams K.H."/>
            <person name="Hubbard S.S."/>
            <person name="Banfield J.F."/>
        </authorList>
    </citation>
    <scope>NUCLEOTIDE SEQUENCE [LARGE SCALE GENOMIC DNA]</scope>
</reference>
<keyword evidence="2" id="KW-0812">Transmembrane</keyword>
<dbReference type="Proteomes" id="UP000178911">
    <property type="component" value="Unassembled WGS sequence"/>
</dbReference>
<evidence type="ECO:0000313" key="4">
    <source>
        <dbReference type="Proteomes" id="UP000178911"/>
    </source>
</evidence>
<evidence type="ECO:0000256" key="2">
    <source>
        <dbReference type="SAM" id="Phobius"/>
    </source>
</evidence>
<comment type="caution">
    <text evidence="3">The sequence shown here is derived from an EMBL/GenBank/DDBJ whole genome shotgun (WGS) entry which is preliminary data.</text>
</comment>
<accession>A0A1F8GFV2</accession>
<sequence length="158" mass="17171">MNKAVLLTTIVVILIGITVFVFVKDTKDASRPPLATLTPTPTTEEASTTPTPAVSKTTVTYSDSGYNPTTVTIKSGDIVVFKNSGSKIMWTASAAHPTHNIYPGSGIEMCGTNTLVEFFDACRGYGLGESWEFRFDKRGTWKYHNHLQPSHAGTIIVE</sequence>
<proteinExistence type="predicted"/>
<keyword evidence="2" id="KW-1133">Transmembrane helix</keyword>
<feature type="transmembrane region" description="Helical" evidence="2">
    <location>
        <begin position="6"/>
        <end position="23"/>
    </location>
</feature>
<evidence type="ECO:0000256" key="1">
    <source>
        <dbReference type="SAM" id="MobiDB-lite"/>
    </source>
</evidence>
<keyword evidence="2" id="KW-0472">Membrane</keyword>
<protein>
    <recommendedName>
        <fullName evidence="5">EfeO-type cupredoxin-like domain-containing protein</fullName>
    </recommendedName>
</protein>
<name>A0A1F8GFV2_9BACT</name>
<organism evidence="3 4">
    <name type="scientific">Candidatus Yanofskybacteria bacterium RIFCSPLOWO2_01_FULL_43_22</name>
    <dbReference type="NCBI Taxonomy" id="1802695"/>
    <lineage>
        <taxon>Bacteria</taxon>
        <taxon>Candidatus Yanofskyibacteriota</taxon>
    </lineage>
</organism>
<evidence type="ECO:0000313" key="3">
    <source>
        <dbReference type="EMBL" id="OGN24265.1"/>
    </source>
</evidence>
<dbReference type="Gene3D" id="2.60.40.420">
    <property type="entry name" value="Cupredoxins - blue copper proteins"/>
    <property type="match status" value="1"/>
</dbReference>
<dbReference type="STRING" id="1802695.A3A13_03755"/>
<dbReference type="SUPFAM" id="SSF49503">
    <property type="entry name" value="Cupredoxins"/>
    <property type="match status" value="1"/>
</dbReference>
<feature type="region of interest" description="Disordered" evidence="1">
    <location>
        <begin position="32"/>
        <end position="54"/>
    </location>
</feature>